<dbReference type="RefSeq" id="WP_200309606.1">
    <property type="nucleotide sequence ID" value="NZ_JAENIM010000008.1"/>
</dbReference>
<feature type="transmembrane region" description="Helical" evidence="1">
    <location>
        <begin position="163"/>
        <end position="178"/>
    </location>
</feature>
<accession>A0A8J7SH37</accession>
<proteinExistence type="predicted"/>
<dbReference type="PANTHER" id="PTHR42736">
    <property type="entry name" value="PROTEIN-GLUTAMINE GAMMA-GLUTAMYLTRANSFERASE"/>
    <property type="match status" value="1"/>
</dbReference>
<dbReference type="InterPro" id="IPR052901">
    <property type="entry name" value="Bact_TGase-like"/>
</dbReference>
<protein>
    <submittedName>
        <fullName evidence="3">Transglutaminase domain-containing protein</fullName>
    </submittedName>
</protein>
<evidence type="ECO:0000313" key="4">
    <source>
        <dbReference type="Proteomes" id="UP000624703"/>
    </source>
</evidence>
<feature type="domain" description="Transglutaminase-like" evidence="2">
    <location>
        <begin position="467"/>
        <end position="537"/>
    </location>
</feature>
<dbReference type="Pfam" id="PF01841">
    <property type="entry name" value="Transglut_core"/>
    <property type="match status" value="1"/>
</dbReference>
<dbReference type="SMART" id="SM00460">
    <property type="entry name" value="TGc"/>
    <property type="match status" value="1"/>
</dbReference>
<dbReference type="AlphaFoldDB" id="A0A8J7SH37"/>
<reference evidence="3" key="1">
    <citation type="submission" date="2021-01" db="EMBL/GenBank/DDBJ databases">
        <title>Modified the classification status of verrucomicrobia.</title>
        <authorList>
            <person name="Feng X."/>
        </authorList>
    </citation>
    <scope>NUCLEOTIDE SEQUENCE</scope>
    <source>
        <strain evidence="3">_KCTC 22039</strain>
    </source>
</reference>
<keyword evidence="4" id="KW-1185">Reference proteome</keyword>
<feature type="transmembrane region" description="Helical" evidence="1">
    <location>
        <begin position="87"/>
        <end position="105"/>
    </location>
</feature>
<dbReference type="InterPro" id="IPR002931">
    <property type="entry name" value="Transglutaminase-like"/>
</dbReference>
<keyword evidence="1" id="KW-0812">Transmembrane</keyword>
<organism evidence="3 4">
    <name type="scientific">Persicirhabdus sediminis</name>
    <dbReference type="NCBI Taxonomy" id="454144"/>
    <lineage>
        <taxon>Bacteria</taxon>
        <taxon>Pseudomonadati</taxon>
        <taxon>Verrucomicrobiota</taxon>
        <taxon>Verrucomicrobiia</taxon>
        <taxon>Verrucomicrobiales</taxon>
        <taxon>Verrucomicrobiaceae</taxon>
        <taxon>Persicirhabdus</taxon>
    </lineage>
</organism>
<dbReference type="EMBL" id="JAENIM010000008">
    <property type="protein sequence ID" value="MBK1789611.1"/>
    <property type="molecule type" value="Genomic_DNA"/>
</dbReference>
<sequence>MPKQPYLAYAQSPPRLLAGASVIYWGAMTGNSLIGIIVALLIEACNWIQTRWEFDDIHYVRAWHLTVLIAGMTAAVMWLDGMRLREFHSILIWLPLIFLPVELAMRYGNQRAIKASTFSYFARRRNQHDRKLGRKTNNLLVNTGYGYIALTVVAIAIGSAEDTQFFIGMSTILAWALWSHCKRATDVRPLAFTLAIIIACSIGFVSQLAMKQAYEYLMSGKFMGSGNQTNSSESRTNLGHLGEIKQSRAIFWRMTVERGPSPQLVRTATFNRYNNAVWLHEYKNQTGARYDKSDDYYRENRLAGKTDIRPIIPQPLPKGFEVNKKANLRFRGEVSAEQAENPIPSPSQTYAIGDLSKLGLATSIERNSLGTIRIVNPDYTIVDYTSWDNSELVVESPPNDAFDLEVPEAERAGVEQVVRQLGLLDMPDNQKVIALRKYFNTQFTYTRHLDTPKLGWGEEGMYITNFLLDSKRGHCEYFATATAMILRSAGVPTRYSVGFSCRENRPGTNQWLLRGTHAHAWNRAYIDGRWVDVDLTPPSWMETGNSNWLWLGRIQDGWKELREDFHLWRTSPENTGKLSRWVSLAAVIVFSWIGWRLYHARKSSKQLDSHITSYWSEEVPLTAINQLEPMASKIIGPRPLGQDLTQWLQKLTEHGINDQTLAEASKLHQQARFDPNGLPTENQQPLVKLAAELKSQLAKLPKQSS</sequence>
<dbReference type="Gene3D" id="3.10.620.30">
    <property type="match status" value="1"/>
</dbReference>
<name>A0A8J7SH37_9BACT</name>
<evidence type="ECO:0000256" key="1">
    <source>
        <dbReference type="SAM" id="Phobius"/>
    </source>
</evidence>
<evidence type="ECO:0000259" key="2">
    <source>
        <dbReference type="SMART" id="SM00460"/>
    </source>
</evidence>
<dbReference type="PANTHER" id="PTHR42736:SF1">
    <property type="entry name" value="PROTEIN-GLUTAMINE GAMMA-GLUTAMYLTRANSFERASE"/>
    <property type="match status" value="1"/>
</dbReference>
<dbReference type="Proteomes" id="UP000624703">
    <property type="component" value="Unassembled WGS sequence"/>
</dbReference>
<feature type="transmembrane region" description="Helical" evidence="1">
    <location>
        <begin position="139"/>
        <end position="157"/>
    </location>
</feature>
<comment type="caution">
    <text evidence="3">The sequence shown here is derived from an EMBL/GenBank/DDBJ whole genome shotgun (WGS) entry which is preliminary data.</text>
</comment>
<feature type="transmembrane region" description="Helical" evidence="1">
    <location>
        <begin position="190"/>
        <end position="210"/>
    </location>
</feature>
<keyword evidence="1" id="KW-1133">Transmembrane helix</keyword>
<evidence type="ECO:0000313" key="3">
    <source>
        <dbReference type="EMBL" id="MBK1789611.1"/>
    </source>
</evidence>
<feature type="transmembrane region" description="Helical" evidence="1">
    <location>
        <begin position="22"/>
        <end position="42"/>
    </location>
</feature>
<gene>
    <name evidence="3" type="ORF">JIN82_00435</name>
</gene>
<dbReference type="SUPFAM" id="SSF54001">
    <property type="entry name" value="Cysteine proteinases"/>
    <property type="match status" value="1"/>
</dbReference>
<dbReference type="InterPro" id="IPR038765">
    <property type="entry name" value="Papain-like_cys_pep_sf"/>
</dbReference>
<keyword evidence="1" id="KW-0472">Membrane</keyword>
<feature type="transmembrane region" description="Helical" evidence="1">
    <location>
        <begin position="62"/>
        <end position="81"/>
    </location>
</feature>